<evidence type="ECO:0000256" key="1">
    <source>
        <dbReference type="SAM" id="MobiDB-lite"/>
    </source>
</evidence>
<proteinExistence type="predicted"/>
<protein>
    <submittedName>
        <fullName evidence="2">Uncharacterized protein</fullName>
    </submittedName>
</protein>
<gene>
    <name evidence="2" type="ORF">OCU04_003728</name>
</gene>
<feature type="region of interest" description="Disordered" evidence="1">
    <location>
        <begin position="176"/>
        <end position="195"/>
    </location>
</feature>
<dbReference type="OrthoDB" id="4456803at2759"/>
<accession>A0A9X0ASI4</accession>
<reference evidence="2" key="1">
    <citation type="submission" date="2022-11" db="EMBL/GenBank/DDBJ databases">
        <title>Genome Resource of Sclerotinia nivalis Strain SnTB1, a Plant Pathogen Isolated from American Ginseng.</title>
        <authorList>
            <person name="Fan S."/>
        </authorList>
    </citation>
    <scope>NUCLEOTIDE SEQUENCE</scope>
    <source>
        <strain evidence="2">SnTB1</strain>
    </source>
</reference>
<dbReference type="AlphaFoldDB" id="A0A9X0ASI4"/>
<evidence type="ECO:0000313" key="2">
    <source>
        <dbReference type="EMBL" id="KAJ8068157.1"/>
    </source>
</evidence>
<feature type="compositionally biased region" description="Acidic residues" evidence="1">
    <location>
        <begin position="183"/>
        <end position="195"/>
    </location>
</feature>
<sequence length="195" mass="22206">MAKNILTFCTAEVPPEVISQFIHLSQRTEESSKIWSIVRTPTESPIGKHTRTTIRPFQTGFLNAPLSTLTTFVRSAPQTSSYHFSRNTFAVLDSRSIEDETAVLWTRIESMPLELAERGEWDEGKMSVEWRDFRVEFTKACWVAGLLEVRPRLFVEIVEKGQGAQVDGEGVLRVDAPMKKCDSEEDDDFTDDDEE</sequence>
<keyword evidence="3" id="KW-1185">Reference proteome</keyword>
<organism evidence="2 3">
    <name type="scientific">Sclerotinia nivalis</name>
    <dbReference type="NCBI Taxonomy" id="352851"/>
    <lineage>
        <taxon>Eukaryota</taxon>
        <taxon>Fungi</taxon>
        <taxon>Dikarya</taxon>
        <taxon>Ascomycota</taxon>
        <taxon>Pezizomycotina</taxon>
        <taxon>Leotiomycetes</taxon>
        <taxon>Helotiales</taxon>
        <taxon>Sclerotiniaceae</taxon>
        <taxon>Sclerotinia</taxon>
    </lineage>
</organism>
<evidence type="ECO:0000313" key="3">
    <source>
        <dbReference type="Proteomes" id="UP001152300"/>
    </source>
</evidence>
<comment type="caution">
    <text evidence="2">The sequence shown here is derived from an EMBL/GenBank/DDBJ whole genome shotgun (WGS) entry which is preliminary data.</text>
</comment>
<dbReference type="Proteomes" id="UP001152300">
    <property type="component" value="Unassembled WGS sequence"/>
</dbReference>
<name>A0A9X0ASI4_9HELO</name>
<dbReference type="EMBL" id="JAPEIS010000003">
    <property type="protein sequence ID" value="KAJ8068157.1"/>
    <property type="molecule type" value="Genomic_DNA"/>
</dbReference>